<keyword evidence="4" id="KW-0456">Lyase</keyword>
<evidence type="ECO:0000256" key="4">
    <source>
        <dbReference type="ARBA" id="ARBA00023239"/>
    </source>
</evidence>
<protein>
    <recommendedName>
        <fullName evidence="2">carbonic anhydrase</fullName>
        <ecNumber evidence="2">4.2.1.1</ecNumber>
    </recommendedName>
</protein>
<dbReference type="GeneID" id="11596217"/>
<dbReference type="BioCyc" id="PSP1104324:GJSN-1686-MONOMER"/>
<accession>G7VGN1</accession>
<dbReference type="EC" id="4.2.1.1" evidence="2"/>
<organism evidence="7 8">
    <name type="scientific">Pyrobaculum ferrireducens</name>
    <dbReference type="NCBI Taxonomy" id="1104324"/>
    <lineage>
        <taxon>Archaea</taxon>
        <taxon>Thermoproteota</taxon>
        <taxon>Thermoprotei</taxon>
        <taxon>Thermoproteales</taxon>
        <taxon>Thermoproteaceae</taxon>
        <taxon>Pyrobaculum</taxon>
    </lineage>
</organism>
<reference evidence="7 8" key="1">
    <citation type="journal article" date="2012" name="J. Bacteriol.">
        <title>Complete genome sequence of strain 1860, a crenarchaeon of the genus pyrobaculum able to grow with various electron acceptors.</title>
        <authorList>
            <person name="Mardanov A.V."/>
            <person name="Gumerov V.M."/>
            <person name="Slobodkina G.B."/>
            <person name="Beletsky A.V."/>
            <person name="Bonch-Osmolovskaya E.A."/>
            <person name="Ravin N.V."/>
            <person name="Skryabin K.G."/>
        </authorList>
    </citation>
    <scope>NUCLEOTIDE SEQUENCE [LARGE SCALE GENOMIC DNA]</scope>
    <source>
        <strain evidence="7 8">1860</strain>
    </source>
</reference>
<dbReference type="GO" id="GO:0004089">
    <property type="term" value="F:carbonate dehydratase activity"/>
    <property type="evidence" value="ECO:0007669"/>
    <property type="project" value="UniProtKB-EC"/>
</dbReference>
<dbReference type="InterPro" id="IPR036874">
    <property type="entry name" value="Carbonic_anhydrase_sf"/>
</dbReference>
<evidence type="ECO:0000256" key="2">
    <source>
        <dbReference type="ARBA" id="ARBA00012925"/>
    </source>
</evidence>
<sequence>MGIAVFGLAECRTVNIKTHACLIYVCLEGFAKVRAGVGGLFAAEILRQIKETAKAQRPRCAVLTCSDSRLSPELLTLSGIGEMFVVRVAGNVVDELVYHSLKFAVEKLGVDTIYVIGHRRCGAVALGMEGAAPPPIQKQIDEAVKRAGRREPEAVEVENVKLSCERLRDIGARVEGYYYDMDAVELRKVC</sequence>
<dbReference type="EMBL" id="CP003098">
    <property type="protein sequence ID" value="AET33131.1"/>
    <property type="molecule type" value="Genomic_DNA"/>
</dbReference>
<keyword evidence="6" id="KW-0479">Metal-binding</keyword>
<keyword evidence="3 6" id="KW-0862">Zinc</keyword>
<dbReference type="InterPro" id="IPR001765">
    <property type="entry name" value="Carbonic_anhydrase"/>
</dbReference>
<dbReference type="STRING" id="1104324.P186_1721"/>
<dbReference type="PROSITE" id="PS00704">
    <property type="entry name" value="PROK_CO2_ANHYDRASE_1"/>
    <property type="match status" value="1"/>
</dbReference>
<dbReference type="InterPro" id="IPR015892">
    <property type="entry name" value="Carbonic_anhydrase_CS"/>
</dbReference>
<name>G7VGN1_9CREN</name>
<dbReference type="Gene3D" id="3.40.1050.10">
    <property type="entry name" value="Carbonic anhydrase"/>
    <property type="match status" value="1"/>
</dbReference>
<evidence type="ECO:0000256" key="5">
    <source>
        <dbReference type="ARBA" id="ARBA00048348"/>
    </source>
</evidence>
<evidence type="ECO:0000256" key="1">
    <source>
        <dbReference type="ARBA" id="ARBA00006217"/>
    </source>
</evidence>
<dbReference type="GO" id="GO:0008270">
    <property type="term" value="F:zinc ion binding"/>
    <property type="evidence" value="ECO:0007669"/>
    <property type="project" value="InterPro"/>
</dbReference>
<proteinExistence type="inferred from homology"/>
<evidence type="ECO:0000256" key="3">
    <source>
        <dbReference type="ARBA" id="ARBA00022833"/>
    </source>
</evidence>
<dbReference type="PANTHER" id="PTHR11002:SF79">
    <property type="entry name" value="CARBONIC ANHYDRASE 2"/>
    <property type="match status" value="1"/>
</dbReference>
<feature type="binding site" evidence="6">
    <location>
        <position position="121"/>
    </location>
    <ligand>
        <name>Zn(2+)</name>
        <dbReference type="ChEBI" id="CHEBI:29105"/>
    </ligand>
</feature>
<keyword evidence="8" id="KW-1185">Reference proteome</keyword>
<comment type="cofactor">
    <cofactor evidence="6">
        <name>Zn(2+)</name>
        <dbReference type="ChEBI" id="CHEBI:29105"/>
    </cofactor>
    <text evidence="6">Binds 1 zinc ion per subunit.</text>
</comment>
<evidence type="ECO:0000313" key="8">
    <source>
        <dbReference type="Proteomes" id="UP000005867"/>
    </source>
</evidence>
<dbReference type="RefSeq" id="WP_014288957.1">
    <property type="nucleotide sequence ID" value="NC_016645.1"/>
</dbReference>
<dbReference type="KEGG" id="pyr:P186_1721"/>
<feature type="binding site" evidence="6">
    <location>
        <position position="65"/>
    </location>
    <ligand>
        <name>Zn(2+)</name>
        <dbReference type="ChEBI" id="CHEBI:29105"/>
    </ligand>
</feature>
<evidence type="ECO:0000313" key="7">
    <source>
        <dbReference type="EMBL" id="AET33131.1"/>
    </source>
</evidence>
<dbReference type="Proteomes" id="UP000005867">
    <property type="component" value="Chromosome"/>
</dbReference>
<comment type="catalytic activity">
    <reaction evidence="5">
        <text>hydrogencarbonate + H(+) = CO2 + H2O</text>
        <dbReference type="Rhea" id="RHEA:10748"/>
        <dbReference type="ChEBI" id="CHEBI:15377"/>
        <dbReference type="ChEBI" id="CHEBI:15378"/>
        <dbReference type="ChEBI" id="CHEBI:16526"/>
        <dbReference type="ChEBI" id="CHEBI:17544"/>
        <dbReference type="EC" id="4.2.1.1"/>
    </reaction>
</comment>
<dbReference type="SMR" id="G7VGN1"/>
<dbReference type="eggNOG" id="arCOG02860">
    <property type="taxonomic scope" value="Archaea"/>
</dbReference>
<dbReference type="Pfam" id="PF00484">
    <property type="entry name" value="Pro_CA"/>
    <property type="match status" value="1"/>
</dbReference>
<dbReference type="SMART" id="SM00947">
    <property type="entry name" value="Pro_CA"/>
    <property type="match status" value="1"/>
</dbReference>
<dbReference type="GO" id="GO:0015976">
    <property type="term" value="P:carbon utilization"/>
    <property type="evidence" value="ECO:0007669"/>
    <property type="project" value="InterPro"/>
</dbReference>
<dbReference type="AlphaFoldDB" id="G7VGN1"/>
<dbReference type="PANTHER" id="PTHR11002">
    <property type="entry name" value="CARBONIC ANHYDRASE"/>
    <property type="match status" value="1"/>
</dbReference>
<comment type="similarity">
    <text evidence="1">Belongs to the beta-class carbonic anhydrase family.</text>
</comment>
<dbReference type="HOGENOM" id="CLU_053879_4_1_2"/>
<feature type="binding site" evidence="6">
    <location>
        <position position="118"/>
    </location>
    <ligand>
        <name>Zn(2+)</name>
        <dbReference type="ChEBI" id="CHEBI:29105"/>
    </ligand>
</feature>
<evidence type="ECO:0000256" key="6">
    <source>
        <dbReference type="PIRSR" id="PIRSR601765-2"/>
    </source>
</evidence>
<dbReference type="SUPFAM" id="SSF53056">
    <property type="entry name" value="beta-carbonic anhydrase, cab"/>
    <property type="match status" value="1"/>
</dbReference>
<gene>
    <name evidence="7" type="ORF">P186_1721</name>
</gene>